<proteinExistence type="inferred from homology"/>
<evidence type="ECO:0000256" key="7">
    <source>
        <dbReference type="ARBA" id="ARBA00022847"/>
    </source>
</evidence>
<dbReference type="InterPro" id="IPR036259">
    <property type="entry name" value="MFS_trans_sf"/>
</dbReference>
<organism evidence="12 13">
    <name type="scientific">Buddleja alternifolia</name>
    <dbReference type="NCBI Taxonomy" id="168488"/>
    <lineage>
        <taxon>Eukaryota</taxon>
        <taxon>Viridiplantae</taxon>
        <taxon>Streptophyta</taxon>
        <taxon>Embryophyta</taxon>
        <taxon>Tracheophyta</taxon>
        <taxon>Spermatophyta</taxon>
        <taxon>Magnoliopsida</taxon>
        <taxon>eudicotyledons</taxon>
        <taxon>Gunneridae</taxon>
        <taxon>Pentapetalae</taxon>
        <taxon>asterids</taxon>
        <taxon>lamiids</taxon>
        <taxon>Lamiales</taxon>
        <taxon>Scrophulariaceae</taxon>
        <taxon>Buddlejeae</taxon>
        <taxon>Buddleja</taxon>
    </lineage>
</organism>
<evidence type="ECO:0000256" key="2">
    <source>
        <dbReference type="ARBA" id="ARBA00004914"/>
    </source>
</evidence>
<dbReference type="EMBL" id="WHWC01000008">
    <property type="protein sequence ID" value="KAG8378384.1"/>
    <property type="molecule type" value="Genomic_DNA"/>
</dbReference>
<evidence type="ECO:0000256" key="6">
    <source>
        <dbReference type="ARBA" id="ARBA00022692"/>
    </source>
</evidence>
<comment type="subcellular location">
    <subcellularLocation>
        <location evidence="1">Membrane</location>
        <topology evidence="1">Multi-pass membrane protein</topology>
    </subcellularLocation>
</comment>
<keyword evidence="8 11" id="KW-1133">Transmembrane helix</keyword>
<sequence length="500" mass="54166">MVFLDTEQAQPQIPNTPLKRLNLVASIAAGVQFGWALQLSLLTPYTQLLGLEHKWCSMIWLCGPISGLIVQPIVGTYSDRCASRFGRRRPFMVAGTVLLSIGVLLIGFAADIGRAFGDSLQPGVKHRAITVFVLGFWLLDISSNMIQGPCRALLADISDGSDALVTIGNALFAFYMAVGNIIGYAAGAYEHIHYIFPFSKTEACDLYCANLKSCFILSILFTSLTMALVVIFAKEERFEPYYEGCLDSNEKAPWFFMQIVIALKSSSKPVLILYLVTALNWFGFFPFTLYDTDWMAKEIYGGKAMGNSEEIKLYKKGVQVGSLGLMVYIVTMGFVSLFLEPLSRLLGGFRRLWGIGNFILAISMGFSAGITKMAENARKSALMNKGTSLVPPTTGVKASCYVLFAVLGLPQAVTYAIPFALASIYSKDSGTGQGLALGLLNLSIVIPQMIVSLVSGPLDSLFGSSNLPAFVMGGIAATLGGIFAMTLLRKETQKGNQDSN</sequence>
<feature type="transmembrane region" description="Helical" evidence="11">
    <location>
        <begin position="209"/>
        <end position="233"/>
    </location>
</feature>
<name>A0AAV6X7M3_9LAMI</name>
<feature type="transmembrane region" description="Helical" evidence="11">
    <location>
        <begin position="167"/>
        <end position="189"/>
    </location>
</feature>
<gene>
    <name evidence="12" type="ORF">BUALT_Bualt08G0131900</name>
</gene>
<evidence type="ECO:0000256" key="9">
    <source>
        <dbReference type="ARBA" id="ARBA00023136"/>
    </source>
</evidence>
<evidence type="ECO:0000256" key="1">
    <source>
        <dbReference type="ARBA" id="ARBA00004141"/>
    </source>
</evidence>
<evidence type="ECO:0000256" key="8">
    <source>
        <dbReference type="ARBA" id="ARBA00022989"/>
    </source>
</evidence>
<comment type="pathway">
    <text evidence="2">Glycan biosynthesis; sucrose metabolism.</text>
</comment>
<feature type="transmembrane region" description="Helical" evidence="11">
    <location>
        <begin position="21"/>
        <end position="38"/>
    </location>
</feature>
<feature type="transmembrane region" description="Helical" evidence="11">
    <location>
        <begin position="320"/>
        <end position="339"/>
    </location>
</feature>
<keyword evidence="5" id="KW-0762">Sugar transport</keyword>
<evidence type="ECO:0000256" key="10">
    <source>
        <dbReference type="ARBA" id="ARBA00044504"/>
    </source>
</evidence>
<feature type="transmembrane region" description="Helical" evidence="11">
    <location>
        <begin position="58"/>
        <end position="78"/>
    </location>
</feature>
<keyword evidence="4" id="KW-0813">Transport</keyword>
<evidence type="ECO:0000313" key="12">
    <source>
        <dbReference type="EMBL" id="KAG8378384.1"/>
    </source>
</evidence>
<feature type="transmembrane region" description="Helical" evidence="11">
    <location>
        <begin position="351"/>
        <end position="370"/>
    </location>
</feature>
<dbReference type="PANTHER" id="PTHR19432:SF70">
    <property type="entry name" value="SUCROSE TRANSPORT PROTEIN SUC1-RELATED"/>
    <property type="match status" value="1"/>
</dbReference>
<keyword evidence="9 11" id="KW-0472">Membrane</keyword>
<dbReference type="Pfam" id="PF13347">
    <property type="entry name" value="MFS_2"/>
    <property type="match status" value="1"/>
</dbReference>
<evidence type="ECO:0000256" key="11">
    <source>
        <dbReference type="SAM" id="Phobius"/>
    </source>
</evidence>
<evidence type="ECO:0000313" key="13">
    <source>
        <dbReference type="Proteomes" id="UP000826271"/>
    </source>
</evidence>
<feature type="transmembrane region" description="Helical" evidence="11">
    <location>
        <begin position="467"/>
        <end position="488"/>
    </location>
</feature>
<feature type="transmembrane region" description="Helical" evidence="11">
    <location>
        <begin position="128"/>
        <end position="146"/>
    </location>
</feature>
<dbReference type="GO" id="GO:0005773">
    <property type="term" value="C:vacuole"/>
    <property type="evidence" value="ECO:0007669"/>
    <property type="project" value="TreeGrafter"/>
</dbReference>
<keyword evidence="13" id="KW-1185">Reference proteome</keyword>
<dbReference type="NCBIfam" id="TIGR01301">
    <property type="entry name" value="GPH_sucrose"/>
    <property type="match status" value="1"/>
</dbReference>
<keyword evidence="6 11" id="KW-0812">Transmembrane</keyword>
<dbReference type="PANTHER" id="PTHR19432">
    <property type="entry name" value="SUGAR TRANSPORTER"/>
    <property type="match status" value="1"/>
</dbReference>
<dbReference type="Gene3D" id="1.20.1250.20">
    <property type="entry name" value="MFS general substrate transporter like domains"/>
    <property type="match status" value="1"/>
</dbReference>
<dbReference type="Proteomes" id="UP000826271">
    <property type="component" value="Unassembled WGS sequence"/>
</dbReference>
<feature type="transmembrane region" description="Helical" evidence="11">
    <location>
        <begin position="271"/>
        <end position="290"/>
    </location>
</feature>
<protein>
    <recommendedName>
        <fullName evidence="14">Sucrose transporter</fullName>
    </recommendedName>
</protein>
<feature type="transmembrane region" description="Helical" evidence="11">
    <location>
        <begin position="434"/>
        <end position="455"/>
    </location>
</feature>
<dbReference type="GO" id="GO:0008506">
    <property type="term" value="F:sucrose:proton symporter activity"/>
    <property type="evidence" value="ECO:0007669"/>
    <property type="project" value="TreeGrafter"/>
</dbReference>
<comment type="similarity">
    <text evidence="10">Belongs to the major facilitator superfamily. Phosphate:H(+) symporter (TC 2.A.1.9) family.</text>
</comment>
<feature type="transmembrane region" description="Helical" evidence="11">
    <location>
        <begin position="401"/>
        <end position="422"/>
    </location>
</feature>
<comment type="similarity">
    <text evidence="3">Belongs to the glycoside-pentoside-hexuronide (GPH) cation symporter transporter (TC 2.A.2.4) family.</text>
</comment>
<evidence type="ECO:0008006" key="14">
    <source>
        <dbReference type="Google" id="ProtNLM"/>
    </source>
</evidence>
<accession>A0AAV6X7M3</accession>
<evidence type="ECO:0000256" key="3">
    <source>
        <dbReference type="ARBA" id="ARBA00007134"/>
    </source>
</evidence>
<keyword evidence="7" id="KW-0769">Symport</keyword>
<comment type="caution">
    <text evidence="12">The sequence shown here is derived from an EMBL/GenBank/DDBJ whole genome shotgun (WGS) entry which is preliminary data.</text>
</comment>
<evidence type="ECO:0000256" key="4">
    <source>
        <dbReference type="ARBA" id="ARBA00022448"/>
    </source>
</evidence>
<dbReference type="InterPro" id="IPR005989">
    <property type="entry name" value="Suc_symporter_pln"/>
</dbReference>
<dbReference type="AlphaFoldDB" id="A0AAV6X7M3"/>
<evidence type="ECO:0000256" key="5">
    <source>
        <dbReference type="ARBA" id="ARBA00022597"/>
    </source>
</evidence>
<dbReference type="CDD" id="cd17313">
    <property type="entry name" value="MFS_SLC45_SUC"/>
    <property type="match status" value="1"/>
</dbReference>
<dbReference type="SUPFAM" id="SSF103473">
    <property type="entry name" value="MFS general substrate transporter"/>
    <property type="match status" value="1"/>
</dbReference>
<feature type="transmembrane region" description="Helical" evidence="11">
    <location>
        <begin position="90"/>
        <end position="108"/>
    </location>
</feature>
<reference evidence="12" key="1">
    <citation type="submission" date="2019-10" db="EMBL/GenBank/DDBJ databases">
        <authorList>
            <person name="Zhang R."/>
            <person name="Pan Y."/>
            <person name="Wang J."/>
            <person name="Ma R."/>
            <person name="Yu S."/>
        </authorList>
    </citation>
    <scope>NUCLEOTIDE SEQUENCE</scope>
    <source>
        <strain evidence="12">LA-IB0</strain>
        <tissue evidence="12">Leaf</tissue>
    </source>
</reference>
<dbReference type="GO" id="GO:0005886">
    <property type="term" value="C:plasma membrane"/>
    <property type="evidence" value="ECO:0007669"/>
    <property type="project" value="InterPro"/>
</dbReference>